<evidence type="ECO:0000313" key="2">
    <source>
        <dbReference type="Proteomes" id="UP000325105"/>
    </source>
</evidence>
<dbReference type="RefSeq" id="WP_148909153.1">
    <property type="nucleotide sequence ID" value="NZ_VNHX01000015.1"/>
</dbReference>
<accession>A0A5S5DC18</accession>
<protein>
    <recommendedName>
        <fullName evidence="3">Lipoprotein</fullName>
    </recommendedName>
</protein>
<name>A0A5S5DC18_9SPHI</name>
<proteinExistence type="predicted"/>
<reference evidence="1 2" key="1">
    <citation type="submission" date="2019-07" db="EMBL/GenBank/DDBJ databases">
        <title>Genomic Encyclopedia of Archaeal and Bacterial Type Strains, Phase II (KMG-II): from individual species to whole genera.</title>
        <authorList>
            <person name="Goeker M."/>
        </authorList>
    </citation>
    <scope>NUCLEOTIDE SEQUENCE [LARGE SCALE GENOMIC DNA]</scope>
    <source>
        <strain evidence="1 2">DSM 18850</strain>
    </source>
</reference>
<evidence type="ECO:0008006" key="3">
    <source>
        <dbReference type="Google" id="ProtNLM"/>
    </source>
</evidence>
<dbReference type="Proteomes" id="UP000325105">
    <property type="component" value="Unassembled WGS sequence"/>
</dbReference>
<dbReference type="OrthoDB" id="1099822at2"/>
<dbReference type="EMBL" id="VNHX01000015">
    <property type="protein sequence ID" value="TYP92918.1"/>
    <property type="molecule type" value="Genomic_DNA"/>
</dbReference>
<dbReference type="AlphaFoldDB" id="A0A5S5DC18"/>
<evidence type="ECO:0000313" key="1">
    <source>
        <dbReference type="EMBL" id="TYP92918.1"/>
    </source>
</evidence>
<sequence>MKYMLVIFSSVAFLSCQQQPSKKTTTTSEVAPSLVGSEKDEKGCLVAAGYTWSKLKEDCIRPWEGTVTMNVTDTSTNFETAAFVLIDSTKQQAELFLKEEPESILLDSVAPHLYTNNDYKLSQENYCWSLIHRQNTLYEEKK</sequence>
<dbReference type="PROSITE" id="PS51257">
    <property type="entry name" value="PROKAR_LIPOPROTEIN"/>
    <property type="match status" value="1"/>
</dbReference>
<organism evidence="1 2">
    <name type="scientific">Sphingobacterium allocomposti</name>
    <dbReference type="NCBI Taxonomy" id="415956"/>
    <lineage>
        <taxon>Bacteria</taxon>
        <taxon>Pseudomonadati</taxon>
        <taxon>Bacteroidota</taxon>
        <taxon>Sphingobacteriia</taxon>
        <taxon>Sphingobacteriales</taxon>
        <taxon>Sphingobacteriaceae</taxon>
        <taxon>Sphingobacterium</taxon>
    </lineage>
</organism>
<keyword evidence="2" id="KW-1185">Reference proteome</keyword>
<gene>
    <name evidence="1" type="ORF">BC792_11517</name>
</gene>
<comment type="caution">
    <text evidence="1">The sequence shown here is derived from an EMBL/GenBank/DDBJ whole genome shotgun (WGS) entry which is preliminary data.</text>
</comment>